<dbReference type="Pfam" id="PF01875">
    <property type="entry name" value="Memo"/>
    <property type="match status" value="1"/>
</dbReference>
<evidence type="ECO:0000313" key="3">
    <source>
        <dbReference type="EMBL" id="UTV26719.1"/>
    </source>
</evidence>
<dbReference type="InterPro" id="IPR002737">
    <property type="entry name" value="MEMO1_fam"/>
</dbReference>
<dbReference type="HAMAP" id="MF_00055">
    <property type="entry name" value="MEMO1"/>
    <property type="match status" value="1"/>
</dbReference>
<organism evidence="3 4">
    <name type="scientific">Photobacterium atrarenae</name>
    <dbReference type="NCBI Taxonomy" id="865757"/>
    <lineage>
        <taxon>Bacteria</taxon>
        <taxon>Pseudomonadati</taxon>
        <taxon>Pseudomonadota</taxon>
        <taxon>Gammaproteobacteria</taxon>
        <taxon>Vibrionales</taxon>
        <taxon>Vibrionaceae</taxon>
        <taxon>Photobacterium</taxon>
    </lineage>
</organism>
<dbReference type="PANTHER" id="PTHR11060:SF0">
    <property type="entry name" value="PROTEIN MEMO1"/>
    <property type="match status" value="1"/>
</dbReference>
<comment type="similarity">
    <text evidence="1 2">Belongs to the MEMO1 family.</text>
</comment>
<protein>
    <recommendedName>
        <fullName evidence="2">MEMO1 family protein NNL38_10145</fullName>
    </recommendedName>
</protein>
<proteinExistence type="inferred from homology"/>
<dbReference type="Proteomes" id="UP001057998">
    <property type="component" value="Chromosome 1"/>
</dbReference>
<dbReference type="Gene3D" id="3.40.830.10">
    <property type="entry name" value="LigB-like"/>
    <property type="match status" value="1"/>
</dbReference>
<evidence type="ECO:0000313" key="4">
    <source>
        <dbReference type="Proteomes" id="UP001057998"/>
    </source>
</evidence>
<dbReference type="EMBL" id="CP101508">
    <property type="protein sequence ID" value="UTV26719.1"/>
    <property type="molecule type" value="Genomic_DNA"/>
</dbReference>
<evidence type="ECO:0000256" key="2">
    <source>
        <dbReference type="HAMAP-Rule" id="MF_00055"/>
    </source>
</evidence>
<dbReference type="RefSeq" id="WP_255387927.1">
    <property type="nucleotide sequence ID" value="NZ_CP101508.1"/>
</dbReference>
<accession>A0ABY5GBY9</accession>
<dbReference type="PANTHER" id="PTHR11060">
    <property type="entry name" value="PROTEIN MEMO1"/>
    <property type="match status" value="1"/>
</dbReference>
<keyword evidence="4" id="KW-1185">Reference proteome</keyword>
<name>A0ABY5GBY9_9GAMM</name>
<dbReference type="NCBIfam" id="TIGR04336">
    <property type="entry name" value="AmmeMemoSam_B"/>
    <property type="match status" value="1"/>
</dbReference>
<gene>
    <name evidence="3" type="primary">amrB</name>
    <name evidence="3" type="ORF">NNL38_10145</name>
</gene>
<dbReference type="CDD" id="cd07361">
    <property type="entry name" value="MEMO_like"/>
    <property type="match status" value="1"/>
</dbReference>
<evidence type="ECO:0000256" key="1">
    <source>
        <dbReference type="ARBA" id="ARBA00006315"/>
    </source>
</evidence>
<reference evidence="3" key="1">
    <citation type="submission" date="2022-07" db="EMBL/GenBank/DDBJ databases">
        <title>Genome sequencing of Photobacterium atrarenae GJH2-4.</title>
        <authorList>
            <person name="Park S.-J."/>
        </authorList>
    </citation>
    <scope>NUCLEOTIDE SEQUENCE</scope>
    <source>
        <strain evidence="3">GJH2-4</strain>
    </source>
</reference>
<sequence length="262" mass="29257">MNIRPPAVAGSFYDKSPENLQSQLSHWLEPNPPMPENIRAMIVPHAGYIYSGKVAADAYRHLKSQAATISKIILVGPSHRYYFKGCALPAARYFSTPLGDVPIDRQSVEKLSQIDDIHISDEAHAFEHCLEVQLPFLQTCLKKFSLLPLLTSDVSPTAVARILDSIWQGDQTLLVISSDLSHYHPYAQAQQIDSKTCDLIEHYRPSLRPEQACGSTGINALLQLAKQRHYQLTRITRKNSGDTAGDKERVVGYVSYLVSETQ</sequence>